<protein>
    <submittedName>
        <fullName evidence="1">Uncharacterized protein</fullName>
    </submittedName>
</protein>
<keyword evidence="2" id="KW-1185">Reference proteome</keyword>
<reference evidence="1 2" key="1">
    <citation type="journal article" date="2018" name="Gigascience">
        <title>Genomes of trombidid mites reveal novel predicted allergens and laterally-transferred genes associated with secondary metabolism.</title>
        <authorList>
            <person name="Dong X."/>
            <person name="Chaisiri K."/>
            <person name="Xia D."/>
            <person name="Armstrong S.D."/>
            <person name="Fang Y."/>
            <person name="Donnelly M.J."/>
            <person name="Kadowaki T."/>
            <person name="McGarry J.W."/>
            <person name="Darby A.C."/>
            <person name="Makepeace B.L."/>
        </authorList>
    </citation>
    <scope>NUCLEOTIDE SEQUENCE [LARGE SCALE GENOMIC DNA]</scope>
    <source>
        <strain evidence="1">UoL-WK</strain>
    </source>
</reference>
<proteinExistence type="predicted"/>
<sequence length="47" mass="5427">MIMACFFIRVFLKSTLNTTLQYSSVIIPVILQYSMLRICLSLNVLLD</sequence>
<evidence type="ECO:0000313" key="1">
    <source>
        <dbReference type="EMBL" id="RWR98396.1"/>
    </source>
</evidence>
<evidence type="ECO:0000313" key="2">
    <source>
        <dbReference type="Proteomes" id="UP000285301"/>
    </source>
</evidence>
<organism evidence="1 2">
    <name type="scientific">Dinothrombium tinctorium</name>
    <dbReference type="NCBI Taxonomy" id="1965070"/>
    <lineage>
        <taxon>Eukaryota</taxon>
        <taxon>Metazoa</taxon>
        <taxon>Ecdysozoa</taxon>
        <taxon>Arthropoda</taxon>
        <taxon>Chelicerata</taxon>
        <taxon>Arachnida</taxon>
        <taxon>Acari</taxon>
        <taxon>Acariformes</taxon>
        <taxon>Trombidiformes</taxon>
        <taxon>Prostigmata</taxon>
        <taxon>Anystina</taxon>
        <taxon>Parasitengona</taxon>
        <taxon>Trombidioidea</taxon>
        <taxon>Trombidiidae</taxon>
        <taxon>Dinothrombium</taxon>
    </lineage>
</organism>
<accession>A0A3S3NTJ8</accession>
<comment type="caution">
    <text evidence="1">The sequence shown here is derived from an EMBL/GenBank/DDBJ whole genome shotgun (WGS) entry which is preliminary data.</text>
</comment>
<name>A0A3S3NTJ8_9ACAR</name>
<dbReference type="AlphaFoldDB" id="A0A3S3NTJ8"/>
<dbReference type="Proteomes" id="UP000285301">
    <property type="component" value="Unassembled WGS sequence"/>
</dbReference>
<dbReference type="EMBL" id="NCKU01022333">
    <property type="protein sequence ID" value="RWR98396.1"/>
    <property type="molecule type" value="Genomic_DNA"/>
</dbReference>
<gene>
    <name evidence="1" type="ORF">B4U79_13548</name>
</gene>